<name>A0ABR1K818_9PEZI</name>
<evidence type="ECO:0000313" key="2">
    <source>
        <dbReference type="EMBL" id="KAK7509386.1"/>
    </source>
</evidence>
<sequence length="405" mass="46578">MRANIMIRFALILGGFLASVLSLHVQEGSLRGRQTDDLVDSYPCWYCDTNDPANVGPDTCSETRDNEYFCTPNDEPPTIFDSANDYSLNETILTQESSTSSTWTINGKEYYRRFATCPYCSIAAKLEDTAVDKSQFQSDHVYEKQMLVDFFKWLLGEFGLVRWPRGYGYPSTGWVAGRLMGLDDNAFLTPFEWDGLSLWEHLVRELGSVYHQERLALVEGKINNMKGKFFGGARPREFPRAQSSIRIVKSYQRNITGVFQYLRQDEVWKLMTDTSKGIEAIFRTFDVEYAWDDAELDVLSWPDRKDNEGRPGLRDLYCHFIDERLRNVEYNAGVWLQTAKAAFDESVITDPDSPDEKQQWLDQFDTGILSEDAFTFPRVHQDIHDGVFENSEFSMWALGPGGPWL</sequence>
<feature type="signal peptide" evidence="1">
    <location>
        <begin position="1"/>
        <end position="22"/>
    </location>
</feature>
<keyword evidence="1" id="KW-0732">Signal</keyword>
<protein>
    <submittedName>
        <fullName evidence="2">Uncharacterized protein</fullName>
    </submittedName>
</protein>
<dbReference type="EMBL" id="JBBPHU010000018">
    <property type="protein sequence ID" value="KAK7509386.1"/>
    <property type="molecule type" value="Genomic_DNA"/>
</dbReference>
<evidence type="ECO:0000313" key="3">
    <source>
        <dbReference type="Proteomes" id="UP001363622"/>
    </source>
</evidence>
<gene>
    <name evidence="2" type="ORF">IWZ03DRAFT_434309</name>
</gene>
<keyword evidence="3" id="KW-1185">Reference proteome</keyword>
<organism evidence="2 3">
    <name type="scientific">Phyllosticta citriasiana</name>
    <dbReference type="NCBI Taxonomy" id="595635"/>
    <lineage>
        <taxon>Eukaryota</taxon>
        <taxon>Fungi</taxon>
        <taxon>Dikarya</taxon>
        <taxon>Ascomycota</taxon>
        <taxon>Pezizomycotina</taxon>
        <taxon>Dothideomycetes</taxon>
        <taxon>Dothideomycetes incertae sedis</taxon>
        <taxon>Botryosphaeriales</taxon>
        <taxon>Phyllostictaceae</taxon>
        <taxon>Phyllosticta</taxon>
    </lineage>
</organism>
<dbReference type="Proteomes" id="UP001363622">
    <property type="component" value="Unassembled WGS sequence"/>
</dbReference>
<comment type="caution">
    <text evidence="2">The sequence shown here is derived from an EMBL/GenBank/DDBJ whole genome shotgun (WGS) entry which is preliminary data.</text>
</comment>
<reference evidence="2 3" key="1">
    <citation type="submission" date="2024-04" db="EMBL/GenBank/DDBJ databases">
        <title>Phyllosticta paracitricarpa is synonymous to the EU quarantine fungus P. citricarpa based on phylogenomic analyses.</title>
        <authorList>
            <consortium name="Lawrence Berkeley National Laboratory"/>
            <person name="Van Ingen-Buijs V.A."/>
            <person name="Van Westerhoven A.C."/>
            <person name="Haridas S."/>
            <person name="Skiadas P."/>
            <person name="Martin F."/>
            <person name="Groenewald J.Z."/>
            <person name="Crous P.W."/>
            <person name="Seidl M.F."/>
        </authorList>
    </citation>
    <scope>NUCLEOTIDE SEQUENCE [LARGE SCALE GENOMIC DNA]</scope>
    <source>
        <strain evidence="2 3">CBS 123371</strain>
    </source>
</reference>
<proteinExistence type="predicted"/>
<evidence type="ECO:0000256" key="1">
    <source>
        <dbReference type="SAM" id="SignalP"/>
    </source>
</evidence>
<feature type="chain" id="PRO_5045047767" evidence="1">
    <location>
        <begin position="23"/>
        <end position="405"/>
    </location>
</feature>
<accession>A0ABR1K818</accession>